<dbReference type="OrthoDB" id="8895at2157"/>
<dbReference type="InterPro" id="IPR050135">
    <property type="entry name" value="dGTPase-like"/>
</dbReference>
<evidence type="ECO:0000313" key="3">
    <source>
        <dbReference type="Proteomes" id="UP000199259"/>
    </source>
</evidence>
<evidence type="ECO:0000259" key="1">
    <source>
        <dbReference type="SMART" id="SM00471"/>
    </source>
</evidence>
<feature type="domain" description="HD/PDEase" evidence="1">
    <location>
        <begin position="54"/>
        <end position="233"/>
    </location>
</feature>
<dbReference type="Pfam" id="PF19276">
    <property type="entry name" value="HD_assoc_2"/>
    <property type="match status" value="1"/>
</dbReference>
<dbReference type="InterPro" id="IPR006674">
    <property type="entry name" value="HD_domain"/>
</dbReference>
<keyword evidence="3" id="KW-1185">Reference proteome</keyword>
<evidence type="ECO:0000313" key="2">
    <source>
        <dbReference type="EMBL" id="SDG20731.1"/>
    </source>
</evidence>
<dbReference type="Pfam" id="PF01966">
    <property type="entry name" value="HD"/>
    <property type="match status" value="1"/>
</dbReference>
<dbReference type="SUPFAM" id="SSF109604">
    <property type="entry name" value="HD-domain/PDEase-like"/>
    <property type="match status" value="1"/>
</dbReference>
<dbReference type="GO" id="GO:0008832">
    <property type="term" value="F:dGTPase activity"/>
    <property type="evidence" value="ECO:0007669"/>
    <property type="project" value="TreeGrafter"/>
</dbReference>
<gene>
    <name evidence="2" type="ORF">SAMN04488589_2412</name>
</gene>
<accession>A0A7Z7AYK3</accession>
<dbReference type="Gene3D" id="1.10.3210.10">
    <property type="entry name" value="Hypothetical protein af1432"/>
    <property type="match status" value="1"/>
</dbReference>
<name>A0A7Z7AYK3_9EURY</name>
<organism evidence="2 3">
    <name type="scientific">Methanolobus vulcani</name>
    <dbReference type="NCBI Taxonomy" id="38026"/>
    <lineage>
        <taxon>Archaea</taxon>
        <taxon>Methanobacteriati</taxon>
        <taxon>Methanobacteriota</taxon>
        <taxon>Stenosarchaea group</taxon>
        <taxon>Methanomicrobia</taxon>
        <taxon>Methanosarcinales</taxon>
        <taxon>Methanosarcinaceae</taxon>
        <taxon>Methanolobus</taxon>
    </lineage>
</organism>
<reference evidence="2 3" key="1">
    <citation type="submission" date="2016-10" db="EMBL/GenBank/DDBJ databases">
        <authorList>
            <person name="Varghese N."/>
            <person name="Submissions S."/>
        </authorList>
    </citation>
    <scope>NUCLEOTIDE SEQUENCE [LARGE SCALE GENOMIC DNA]</scope>
    <source>
        <strain evidence="2 3">PL 12/M</strain>
    </source>
</reference>
<comment type="caution">
    <text evidence="2">The sequence shown here is derived from an EMBL/GenBank/DDBJ whole genome shotgun (WGS) entry which is preliminary data.</text>
</comment>
<dbReference type="InterPro" id="IPR003607">
    <property type="entry name" value="HD/PDEase_dom"/>
</dbReference>
<dbReference type="InterPro" id="IPR045509">
    <property type="entry name" value="HD_assoc_2"/>
</dbReference>
<proteinExistence type="predicted"/>
<dbReference type="RefSeq" id="WP_091710698.1">
    <property type="nucleotide sequence ID" value="NZ_FNCA01000009.1"/>
</dbReference>
<dbReference type="GO" id="GO:0006203">
    <property type="term" value="P:dGTP catabolic process"/>
    <property type="evidence" value="ECO:0007669"/>
    <property type="project" value="TreeGrafter"/>
</dbReference>
<dbReference type="SMART" id="SM00471">
    <property type="entry name" value="HDc"/>
    <property type="match status" value="1"/>
</dbReference>
<sequence length="502" mass="58844">MTPDDIDFRREIYDNVHGFIKITELENKVIDSPFFQRLRNIRQLGLLDYVFPGALHNRFNHSIGVMHVADKMIVSLQEKNKVFSGQRKLIRMAALLHDIGHYPLSHLIESEVKSDTKSKYKPRDISIEIDNGIEDNSLSEQSLENKVHNLNYELHPSRNDSLDFAHHERITGIVIHCTEIYDILKEEFDDNEIRAICQIIAGTYSGPESLIIHSELDADRFDYLLRDSNHTGVKYGLFDSEQIIRNLDYDEEDNLLVVNEKGQKAVEHYLLSKYFFYSTVIFHKATVGFELMVKKAYKGLLERGHAVSYLDLINMFQDESSTSTINYLDFTDSWFFNTLKDIEKQKLDYDKNKDYEIQEDVFLIFVSNILNRVPLTLAHEEQKMVRKGENFTPRFVDDIIQNHIIEKTGIEERWYIPFEIPISITNVEPYKSLRDSWYSSEDKEETIKIKKKHENGYKYLIEDEASIIHVLSEQKLKICRVYTKNKEYAAKISEILDKKPCS</sequence>
<dbReference type="PANTHER" id="PTHR11373">
    <property type="entry name" value="DEOXYNUCLEOSIDE TRIPHOSPHATE TRIPHOSPHOHYDROLASE"/>
    <property type="match status" value="1"/>
</dbReference>
<dbReference type="Proteomes" id="UP000199259">
    <property type="component" value="Unassembled WGS sequence"/>
</dbReference>
<dbReference type="PANTHER" id="PTHR11373:SF4">
    <property type="entry name" value="DEOXYNUCLEOSIDE TRIPHOSPHATE TRIPHOSPHOHYDROLASE SAMHD1"/>
    <property type="match status" value="1"/>
</dbReference>
<dbReference type="AlphaFoldDB" id="A0A7Z7AYK3"/>
<dbReference type="CDD" id="cd00077">
    <property type="entry name" value="HDc"/>
    <property type="match status" value="1"/>
</dbReference>
<dbReference type="EMBL" id="FNCA01000009">
    <property type="protein sequence ID" value="SDG20731.1"/>
    <property type="molecule type" value="Genomic_DNA"/>
</dbReference>
<protein>
    <recommendedName>
        <fullName evidence="1">HD/PDEase domain-containing protein</fullName>
    </recommendedName>
</protein>